<proteinExistence type="predicted"/>
<evidence type="ECO:0000313" key="3">
    <source>
        <dbReference type="Proteomes" id="UP001159363"/>
    </source>
</evidence>
<gene>
    <name evidence="2" type="ORF">PR048_020685</name>
</gene>
<organism evidence="2 3">
    <name type="scientific">Dryococelus australis</name>
    <dbReference type="NCBI Taxonomy" id="614101"/>
    <lineage>
        <taxon>Eukaryota</taxon>
        <taxon>Metazoa</taxon>
        <taxon>Ecdysozoa</taxon>
        <taxon>Arthropoda</taxon>
        <taxon>Hexapoda</taxon>
        <taxon>Insecta</taxon>
        <taxon>Pterygota</taxon>
        <taxon>Neoptera</taxon>
        <taxon>Polyneoptera</taxon>
        <taxon>Phasmatodea</taxon>
        <taxon>Verophasmatodea</taxon>
        <taxon>Anareolatae</taxon>
        <taxon>Phasmatidae</taxon>
        <taxon>Eurycanthinae</taxon>
        <taxon>Dryococelus</taxon>
    </lineage>
</organism>
<accession>A0ABQ9H722</accession>
<sequence length="2474" mass="266853">MKGWGKREIPGKTRRPTASHEGSHSLPDPPVLMRAYAATACAVRATVAPLRVSTNNKPFSTGECPRRRVEYSRVHSPESPVFIDMLVSGTFALAIPNSHLGLWNWRGRMVRLYVSSGLERRIGILATCPEYSGVFLRCVQQVCWCEGRFRLMPTITIYPNDKGHANPVTNCYRLITVKALPIHLLTVKGSVRDCEFPIGRAAAWHAGLQALIGRRRFATSLDARLQLATHATRNIIFPCNIKIVTAPMKKIVTALVENIPTAPVNTGTAPVENIATAYVENIAPAPNIATASVNIATVPVENIATAPVGNIATAPVNSATAPVENIATAPVGNIATAPVGNIATAPVNTATAPVENIATAPVENIVTAPVGKIATVPVNTATAPVENIATAPVENIVTAPMENTATAPVENTATAPVENIATAPMENSVTAPVGKIATAPVENIATAPVENIATAPVENIVTAPVGKIATAPVENIATALWRTLRPPLPCGEHCDRPCGEHCDRPVENIVTAPVENIATAPVENIVTAPVGNIVTAPVENIVTAPVGNIATAPVGNTATAPVGNIATAPVENIATALWRTLRPPLWRRASPPLYCVTWGPRDWRRWMVTRDEVTWERGAKLSAPLVVSGRRRRKSDQYTRRLWSPRWRSLCPSRTMSGLRRRLPQSNKQYRCQAATSDMVELRFANQRLGNILTSWQAVECGEFRGKQTNRTMVNGNTVASGTVIAVMENIGNSLQHCLQWQEICIILKGLSGATYLFNFVEGDWTKLDPMAAALSRPRSDDIGHSLGVVKWRDLIAATASWPERRTTIHTLATSDEYKTRCTTITEQPHAFRAQLLAPYKHIYKVPGVKVKIKIICQRSWLRLMTSKMADVDVTTWRPAGSCASIPDPLVPDFPKSPLIYTHSAILVFSFVICLYVTAGRHHGKIQGRVGEGDATGEIWAPLDPRLKMRWGDDSSSAHVPSIPKEHNYQSLKVDNAGRATVAERLACSPSTKAIWVQSTAGSLRIFLFDNRRRRCRWSAGFLSDLPFPPPFHSGVATYSPQSPSSALKTTVLRAEVRCYPLYLGVAPSGSVSRPSSPPSLAAPVTQNTARYRGANSTVELLSRVCGPGLRLTSVPSHRLLSDVSRAAFRQFRFCYVRVTEPVENRDDAEIVTTIVDNASVKVGNCKTSGSRHPDVWVTSPGYYRDEADLNKSLWRCVLATKVGNCKRSGSRHPDVWVTSPGYYRDEADLNKTLWRCVLATKVGDCKTSGSRHPGTTEMKLTSTTRLHHRGSKLDLRSYLRSRLKTVAPFEFRARLEIEIKLISNRRNWRNLDTRSAAIRDLRRHCDICVCSHVCRLPQTRGRADTTLQSAVHLCTWLLTRYCGVDQTETIASLLYLHTPEKFARLTFLDSCAWADGTARPADTGVSDGPAVYKLIQLCIRLTFLDSCALADGTARPADAGVSDGPAVYKLIQLCIVKYSITLATHLPRFLLLGRRHGPARPADAGVSDGPAVYKLIQLCIRLTFLDSCAWADGTARLADAGVSDGPAVYKLIQLCIRLTFLDSCAWGRRHGTARPADAGVSDGPAVYKLIQLCIRLTFLDSCSLADGTARLADAGVSDGPAVYKLIQLCIIPAPGADGTARPPADAGVSDGPAVYKLIQLCIRLTFLDSCALADGTARPADAGVSDGPAVYKLIQLCIRLTFLDSCALADGTARPADAGVSDGPAVYKLIQLCIRLTFLDSCALADGTARPADAGVSDGPAVYKLIQLCIVKYSITLATHLPRFLRLGRRHGPARPADTGVSDGPAVYKLIQLCIRLTFLDSSAWADGTARPADAGVSDGPAVYKLIQLCIRLTFLDSCALADGTARPADAGVSDCPAVYKLIQLCIRLTFLDSCALADGTARPAEAGVSDCPAVYKLIQLCIRLTFLDSCAWADGTARPADAGVSDGPAVYKLIQLCIVKYSITPATHLPRFLRLGPTARHGTARPADAGVSDGPAVYKLIQLCIRLTFLDSCAWADGTARPADAGVSDCPAVYKLIQLCIIPALGRRHGPPAMLVLVTARLLQADSALYCEVLYQCLKTSLWVTLPVVSLATTFLDSCAWPTAGGPAADAGVSDGPAVTSYSALPSDHLPRFLLWADGTAGPRQMLVLVTAGCVQADSALYCEVLYQCLKTSLWIPRLADGTARPADVVLVTARLLQAIQLCIRLTFLDSCAWPTARPARPADAGVSDGRLLQAIQLCIVKYSSVFEDFIIPALGRRHGRPGRQMLVLVTAGCVQADSALYCEVLYQCLKTSLWIPALADGTARPADAGVMFEDFIVVYFACCNPSDHFLDSCLATARHGPPADAGVSDAGCVQADSALYSLATHLPRFLRLATARPPAADAGVSDGPAVYKLIQLCIIPARADGTARPGRQMLVLVTAGCVQADSALYCEVLYQCLKTSLFLRLADGTARPRQMLVLVTARLLQAIALYCEVLYQCLKTSLWVYFACCKP</sequence>
<evidence type="ECO:0000256" key="1">
    <source>
        <dbReference type="SAM" id="MobiDB-lite"/>
    </source>
</evidence>
<keyword evidence="3" id="KW-1185">Reference proteome</keyword>
<feature type="compositionally biased region" description="Basic and acidic residues" evidence="1">
    <location>
        <begin position="1"/>
        <end position="11"/>
    </location>
</feature>
<name>A0ABQ9H722_9NEOP</name>
<feature type="region of interest" description="Disordered" evidence="1">
    <location>
        <begin position="1"/>
        <end position="27"/>
    </location>
</feature>
<protein>
    <submittedName>
        <fullName evidence="2">Uncharacterized protein</fullName>
    </submittedName>
</protein>
<dbReference type="EMBL" id="JARBHB010000007">
    <property type="protein sequence ID" value="KAJ8880062.1"/>
    <property type="molecule type" value="Genomic_DNA"/>
</dbReference>
<comment type="caution">
    <text evidence="2">The sequence shown here is derived from an EMBL/GenBank/DDBJ whole genome shotgun (WGS) entry which is preliminary data.</text>
</comment>
<dbReference type="Proteomes" id="UP001159363">
    <property type="component" value="Chromosome 6"/>
</dbReference>
<evidence type="ECO:0000313" key="2">
    <source>
        <dbReference type="EMBL" id="KAJ8880062.1"/>
    </source>
</evidence>
<reference evidence="2 3" key="1">
    <citation type="submission" date="2023-02" db="EMBL/GenBank/DDBJ databases">
        <title>LHISI_Scaffold_Assembly.</title>
        <authorList>
            <person name="Stuart O.P."/>
            <person name="Cleave R."/>
            <person name="Magrath M.J.L."/>
            <person name="Mikheyev A.S."/>
        </authorList>
    </citation>
    <scope>NUCLEOTIDE SEQUENCE [LARGE SCALE GENOMIC DNA]</scope>
    <source>
        <strain evidence="2">Daus_M_001</strain>
        <tissue evidence="2">Leg muscle</tissue>
    </source>
</reference>